<feature type="region of interest" description="Disordered" evidence="1">
    <location>
        <begin position="721"/>
        <end position="789"/>
    </location>
</feature>
<dbReference type="InterPro" id="IPR011022">
    <property type="entry name" value="Arrestin_C-like"/>
</dbReference>
<feature type="compositionally biased region" description="Polar residues" evidence="1">
    <location>
        <begin position="32"/>
        <end position="43"/>
    </location>
</feature>
<feature type="compositionally biased region" description="Polar residues" evidence="1">
    <location>
        <begin position="377"/>
        <end position="388"/>
    </location>
</feature>
<feature type="region of interest" description="Disordered" evidence="1">
    <location>
        <begin position="620"/>
        <end position="692"/>
    </location>
</feature>
<accession>A0ABP1DGS1</accession>
<keyword evidence="2" id="KW-1133">Transmembrane helix</keyword>
<dbReference type="InterPro" id="IPR050357">
    <property type="entry name" value="Arrestin_domain-protein"/>
</dbReference>
<dbReference type="Pfam" id="PF00339">
    <property type="entry name" value="Arrestin_N"/>
    <property type="match status" value="1"/>
</dbReference>
<feature type="region of interest" description="Disordered" evidence="1">
    <location>
        <begin position="565"/>
        <end position="606"/>
    </location>
</feature>
<feature type="compositionally biased region" description="Polar residues" evidence="1">
    <location>
        <begin position="318"/>
        <end position="369"/>
    </location>
</feature>
<dbReference type="InterPro" id="IPR014752">
    <property type="entry name" value="Arrestin-like_C"/>
</dbReference>
<dbReference type="Proteomes" id="UP001497453">
    <property type="component" value="Chromosome 4"/>
</dbReference>
<keyword evidence="2" id="KW-0472">Membrane</keyword>
<dbReference type="Gene3D" id="2.60.40.640">
    <property type="match status" value="1"/>
</dbReference>
<organism evidence="4 5">
    <name type="scientific">Somion occarium</name>
    <dbReference type="NCBI Taxonomy" id="3059160"/>
    <lineage>
        <taxon>Eukaryota</taxon>
        <taxon>Fungi</taxon>
        <taxon>Dikarya</taxon>
        <taxon>Basidiomycota</taxon>
        <taxon>Agaricomycotina</taxon>
        <taxon>Agaricomycetes</taxon>
        <taxon>Polyporales</taxon>
        <taxon>Cerrenaceae</taxon>
        <taxon>Somion</taxon>
    </lineage>
</organism>
<feature type="transmembrane region" description="Helical" evidence="2">
    <location>
        <begin position="931"/>
        <end position="955"/>
    </location>
</feature>
<evidence type="ECO:0000313" key="4">
    <source>
        <dbReference type="EMBL" id="CAL1706327.1"/>
    </source>
</evidence>
<sequence length="958" mass="102521">MSFIWSHPLPTREQPEDDSLTAALHAAFASLSGGNSNHPPTHSNQHHDHDMHREKSKSEPSLEILVNSDVLCLRGTGVDVNPALLSGNVVLHLHEPTSLKQIVLQFKGKARIPASATESISIQSNHIVYLVCNHEWTFLEGAKGHSHTLKAGRHLFPFQLHLGGSLPSSISTTALGGASVNYKLRATAVRSGFFAHRDITANCPVYVLRGLSNEALEYQQTLEIENTWPEKLMYSIMLPHKAWAAGEKVIAVVKFSPLVKGARVLNVTTTINETIKLYGRAGCQEANRVVATTKHDIVDGKAVLSEEHHHRYRIPLISGTQTPLSPRHSSGATGVTSPGSYFPSQPTSTRSSGDLTPLTTSATNASMTSVALAGPSNRPSTSSDPQPRTSALSSISQAASTSTSPPQPTHFVNGVELPAELEAEATADVVTTLHITIPEHATPSHGLEPVQVSHRIRWSILIGNSDGHTSELRCSLPLLVLDNKLIEEARVATLATRRLLLGGQDIEGGMAAGTNGESSDNEDEMELPSYSSHVRDRVANAYLPDQGIMRVANPWIAQGVSPVLPESCGSSGATSPVPLEAYPLGTHNDARSQLPQVPPPGSQPLDWVNSELLLSLTQNPETPAHLRSTSPPTRTPPEPVTTHTGRLPSRTHSRTHSRGPSPERHSRGGHAHVQGNGIHPPQGHGPAGETFVHSNSTASRHLHGLFHMSMKPFSGLTSGFSIGSRNPSRSDLQHHFPHGHSHLATSTGSAARPDADRRERSGSGSASPSPTSSTSALVSPSASTVHISPLSTTARPITADPVTGPMLLHRAFTETPDYEVASRGFLGGGVPPLESLRGLPSYEEAAGERNASAALPRSRSVPEIAIAGSNLDSGFAWTASVCEVDSHHPPAPLVIMDGLCYLFISDHRLTSQISTSHISPFVSSSLTLLCFASQILILDFLLFFFVSSFIFFLVFNMK</sequence>
<feature type="compositionally biased region" description="Basic and acidic residues" evidence="1">
    <location>
        <begin position="45"/>
        <end position="59"/>
    </location>
</feature>
<evidence type="ECO:0000259" key="3">
    <source>
        <dbReference type="SMART" id="SM01017"/>
    </source>
</evidence>
<keyword evidence="5" id="KW-1185">Reference proteome</keyword>
<proteinExistence type="predicted"/>
<dbReference type="InterPro" id="IPR014756">
    <property type="entry name" value="Ig_E-set"/>
</dbReference>
<name>A0ABP1DGS1_9APHY</name>
<reference evidence="5" key="1">
    <citation type="submission" date="2024-04" db="EMBL/GenBank/DDBJ databases">
        <authorList>
            <person name="Shaw F."/>
            <person name="Minotto A."/>
        </authorList>
    </citation>
    <scope>NUCLEOTIDE SEQUENCE [LARGE SCALE GENOMIC DNA]</scope>
</reference>
<dbReference type="SMART" id="SM01017">
    <property type="entry name" value="Arrestin_C"/>
    <property type="match status" value="1"/>
</dbReference>
<feature type="domain" description="Arrestin C-terminal-like" evidence="3">
    <location>
        <begin position="228"/>
        <end position="485"/>
    </location>
</feature>
<feature type="region of interest" description="Disordered" evidence="1">
    <location>
        <begin position="30"/>
        <end position="59"/>
    </location>
</feature>
<evidence type="ECO:0000313" key="5">
    <source>
        <dbReference type="Proteomes" id="UP001497453"/>
    </source>
</evidence>
<dbReference type="PANTHER" id="PTHR11188">
    <property type="entry name" value="ARRESTIN DOMAIN CONTAINING PROTEIN"/>
    <property type="match status" value="1"/>
</dbReference>
<gene>
    <name evidence="4" type="ORF">GFSPODELE1_LOCUS5825</name>
</gene>
<evidence type="ECO:0000256" key="1">
    <source>
        <dbReference type="SAM" id="MobiDB-lite"/>
    </source>
</evidence>
<protein>
    <recommendedName>
        <fullName evidence="3">Arrestin C-terminal-like domain-containing protein</fullName>
    </recommendedName>
</protein>
<dbReference type="InterPro" id="IPR011021">
    <property type="entry name" value="Arrestin-like_N"/>
</dbReference>
<feature type="compositionally biased region" description="Polar residues" evidence="1">
    <location>
        <begin position="721"/>
        <end position="730"/>
    </location>
</feature>
<evidence type="ECO:0000256" key="2">
    <source>
        <dbReference type="SAM" id="Phobius"/>
    </source>
</evidence>
<dbReference type="SUPFAM" id="SSF81296">
    <property type="entry name" value="E set domains"/>
    <property type="match status" value="1"/>
</dbReference>
<dbReference type="EMBL" id="OZ037947">
    <property type="protein sequence ID" value="CAL1706327.1"/>
    <property type="molecule type" value="Genomic_DNA"/>
</dbReference>
<feature type="compositionally biased region" description="Low complexity" evidence="1">
    <location>
        <begin position="762"/>
        <end position="785"/>
    </location>
</feature>
<feature type="region of interest" description="Disordered" evidence="1">
    <location>
        <begin position="508"/>
        <end position="528"/>
    </location>
</feature>
<keyword evidence="2" id="KW-0812">Transmembrane</keyword>
<feature type="compositionally biased region" description="Low complexity" evidence="1">
    <location>
        <begin position="389"/>
        <end position="404"/>
    </location>
</feature>
<dbReference type="PANTHER" id="PTHR11188:SF17">
    <property type="entry name" value="FI21816P1"/>
    <property type="match status" value="1"/>
</dbReference>
<feature type="region of interest" description="Disordered" evidence="1">
    <location>
        <begin position="313"/>
        <end position="412"/>
    </location>
</feature>